<reference evidence="1" key="1">
    <citation type="submission" date="2016-12" db="EMBL/GenBank/DDBJ databases">
        <authorList>
            <person name="Moulin L."/>
        </authorList>
    </citation>
    <scope>NUCLEOTIDE SEQUENCE [LARGE SCALE GENOMIC DNA]</scope>
    <source>
        <strain evidence="1">STM 7183</strain>
    </source>
</reference>
<protein>
    <recommendedName>
        <fullName evidence="3">GYD family protein</fullName>
    </recommendedName>
</protein>
<accession>A0A1N7SUU5</accession>
<evidence type="ECO:0000313" key="1">
    <source>
        <dbReference type="EMBL" id="SIT51153.1"/>
    </source>
</evidence>
<dbReference type="InterPro" id="IPR014845">
    <property type="entry name" value="GYD/TTHA1554"/>
</dbReference>
<dbReference type="RefSeq" id="WP_087739682.1">
    <property type="nucleotide sequence ID" value="NZ_CYGY02000102.1"/>
</dbReference>
<comment type="caution">
    <text evidence="1">The sequence shown here is derived from an EMBL/GenBank/DDBJ whole genome shotgun (WGS) entry which is preliminary data.</text>
</comment>
<evidence type="ECO:0008006" key="3">
    <source>
        <dbReference type="Google" id="ProtNLM"/>
    </source>
</evidence>
<evidence type="ECO:0000313" key="2">
    <source>
        <dbReference type="Proteomes" id="UP000195569"/>
    </source>
</evidence>
<dbReference type="Proteomes" id="UP000195569">
    <property type="component" value="Unassembled WGS sequence"/>
</dbReference>
<proteinExistence type="predicted"/>
<dbReference type="Pfam" id="PF08734">
    <property type="entry name" value="GYD"/>
    <property type="match status" value="1"/>
</dbReference>
<keyword evidence="2" id="KW-1185">Reference proteome</keyword>
<organism evidence="1 2">
    <name type="scientific">Paraburkholderia piptadeniae</name>
    <dbReference type="NCBI Taxonomy" id="1701573"/>
    <lineage>
        <taxon>Bacteria</taxon>
        <taxon>Pseudomonadati</taxon>
        <taxon>Pseudomonadota</taxon>
        <taxon>Betaproteobacteria</taxon>
        <taxon>Burkholderiales</taxon>
        <taxon>Burkholderiaceae</taxon>
        <taxon>Paraburkholderia</taxon>
    </lineage>
</organism>
<dbReference type="EMBL" id="CYGY02000102">
    <property type="protein sequence ID" value="SIT51153.1"/>
    <property type="molecule type" value="Genomic_DNA"/>
</dbReference>
<gene>
    <name evidence="1" type="ORF">BN2476_1020012</name>
</gene>
<dbReference type="OrthoDB" id="5243930at2"/>
<sequence length="97" mass="10527">MATYISLWKFTDQGIRTVKDTAKRADIVNEMAQKAGVTVKGIYWTLGAYDGVSLFEAPNEEAITALGLAFGALGSVRTQIMRAFSLDEIKGVLSKLP</sequence>
<dbReference type="AlphaFoldDB" id="A0A1N7SUU5"/>
<name>A0A1N7SUU5_9BURK</name>